<dbReference type="EMBL" id="SDPM01000004">
    <property type="protein sequence ID" value="RXZ86655.1"/>
    <property type="molecule type" value="Genomic_DNA"/>
</dbReference>
<keyword evidence="1" id="KW-0805">Transcription regulation</keyword>
<dbReference type="GO" id="GO:0003677">
    <property type="term" value="F:DNA binding"/>
    <property type="evidence" value="ECO:0007669"/>
    <property type="project" value="UniProtKB-KW"/>
</dbReference>
<evidence type="ECO:0000313" key="8">
    <source>
        <dbReference type="Proteomes" id="UP000581087"/>
    </source>
</evidence>
<gene>
    <name evidence="5" type="ORF">BJ972_000853</name>
    <name evidence="6" type="ORF">ESP50_09720</name>
</gene>
<name>A0A4Q2M3R5_9MICO</name>
<dbReference type="Gene3D" id="1.10.10.10">
    <property type="entry name" value="Winged helix-like DNA-binding domain superfamily/Winged helix DNA-binding domain"/>
    <property type="match status" value="1"/>
</dbReference>
<dbReference type="InterPro" id="IPR001034">
    <property type="entry name" value="DeoR_HTH"/>
</dbReference>
<dbReference type="SUPFAM" id="SSF100950">
    <property type="entry name" value="NagB/RpiA/CoA transferase-like"/>
    <property type="match status" value="1"/>
</dbReference>
<feature type="domain" description="HTH deoR-type" evidence="4">
    <location>
        <begin position="18"/>
        <end position="73"/>
    </location>
</feature>
<organism evidence="6 7">
    <name type="scientific">Agromyces atrinae</name>
    <dbReference type="NCBI Taxonomy" id="592376"/>
    <lineage>
        <taxon>Bacteria</taxon>
        <taxon>Bacillati</taxon>
        <taxon>Actinomycetota</taxon>
        <taxon>Actinomycetes</taxon>
        <taxon>Micrococcales</taxon>
        <taxon>Microbacteriaceae</taxon>
        <taxon>Agromyces</taxon>
    </lineage>
</organism>
<dbReference type="Pfam" id="PF00455">
    <property type="entry name" value="DeoRC"/>
    <property type="match status" value="1"/>
</dbReference>
<dbReference type="GO" id="GO:0003700">
    <property type="term" value="F:DNA-binding transcription factor activity"/>
    <property type="evidence" value="ECO:0007669"/>
    <property type="project" value="InterPro"/>
</dbReference>
<dbReference type="InterPro" id="IPR037171">
    <property type="entry name" value="NagB/RpiA_transferase-like"/>
</dbReference>
<reference evidence="5 8" key="2">
    <citation type="submission" date="2020-07" db="EMBL/GenBank/DDBJ databases">
        <title>Sequencing the genomes of 1000 actinobacteria strains.</title>
        <authorList>
            <person name="Klenk H.-P."/>
        </authorList>
    </citation>
    <scope>NUCLEOTIDE SEQUENCE [LARGE SCALE GENOMIC DNA]</scope>
    <source>
        <strain evidence="5 8">DSM 23870</strain>
    </source>
</reference>
<dbReference type="SMART" id="SM01134">
    <property type="entry name" value="DeoRC"/>
    <property type="match status" value="1"/>
</dbReference>
<dbReference type="PROSITE" id="PS51000">
    <property type="entry name" value="HTH_DEOR_2"/>
    <property type="match status" value="1"/>
</dbReference>
<proteinExistence type="predicted"/>
<dbReference type="Proteomes" id="UP000292686">
    <property type="component" value="Unassembled WGS sequence"/>
</dbReference>
<dbReference type="Proteomes" id="UP000581087">
    <property type="component" value="Unassembled WGS sequence"/>
</dbReference>
<dbReference type="PROSITE" id="PS00894">
    <property type="entry name" value="HTH_DEOR_1"/>
    <property type="match status" value="1"/>
</dbReference>
<dbReference type="AlphaFoldDB" id="A0A4Q2M3R5"/>
<keyword evidence="7" id="KW-1185">Reference proteome</keyword>
<dbReference type="InterPro" id="IPR036388">
    <property type="entry name" value="WH-like_DNA-bd_sf"/>
</dbReference>
<evidence type="ECO:0000313" key="6">
    <source>
        <dbReference type="EMBL" id="RXZ86655.1"/>
    </source>
</evidence>
<reference evidence="6 7" key="1">
    <citation type="submission" date="2019-01" db="EMBL/GenBank/DDBJ databases">
        <title>Agromyces.</title>
        <authorList>
            <person name="Li J."/>
        </authorList>
    </citation>
    <scope>NUCLEOTIDE SEQUENCE [LARGE SCALE GENOMIC DNA]</scope>
    <source>
        <strain evidence="6 7">DSM 23870</strain>
    </source>
</reference>
<dbReference type="PANTHER" id="PTHR30363">
    <property type="entry name" value="HTH-TYPE TRANSCRIPTIONAL REGULATOR SRLR-RELATED"/>
    <property type="match status" value="1"/>
</dbReference>
<protein>
    <submittedName>
        <fullName evidence="5">DeoR/GlpR family transcriptional regulator of sugar metabolism</fullName>
    </submittedName>
    <submittedName>
        <fullName evidence="6">DeoR/GlpR transcriptional regulator</fullName>
    </submittedName>
</protein>
<evidence type="ECO:0000259" key="4">
    <source>
        <dbReference type="PROSITE" id="PS51000"/>
    </source>
</evidence>
<dbReference type="SMART" id="SM00420">
    <property type="entry name" value="HTH_DEOR"/>
    <property type="match status" value="1"/>
</dbReference>
<keyword evidence="3" id="KW-0804">Transcription</keyword>
<evidence type="ECO:0000313" key="5">
    <source>
        <dbReference type="EMBL" id="NYD66334.1"/>
    </source>
</evidence>
<accession>A0A4Q2M3R5</accession>
<dbReference type="Gene3D" id="3.40.50.1360">
    <property type="match status" value="1"/>
</dbReference>
<dbReference type="InterPro" id="IPR036390">
    <property type="entry name" value="WH_DNA-bd_sf"/>
</dbReference>
<evidence type="ECO:0000313" key="7">
    <source>
        <dbReference type="Proteomes" id="UP000292686"/>
    </source>
</evidence>
<dbReference type="PANTHER" id="PTHR30363:SF44">
    <property type="entry name" value="AGA OPERON TRANSCRIPTIONAL REPRESSOR-RELATED"/>
    <property type="match status" value="1"/>
</dbReference>
<evidence type="ECO:0000256" key="3">
    <source>
        <dbReference type="ARBA" id="ARBA00023163"/>
    </source>
</evidence>
<evidence type="ECO:0000256" key="2">
    <source>
        <dbReference type="ARBA" id="ARBA00023125"/>
    </source>
</evidence>
<comment type="caution">
    <text evidence="6">The sequence shown here is derived from an EMBL/GenBank/DDBJ whole genome shotgun (WGS) entry which is preliminary data.</text>
</comment>
<dbReference type="Pfam" id="PF08220">
    <property type="entry name" value="HTH_DeoR"/>
    <property type="match status" value="1"/>
</dbReference>
<dbReference type="InterPro" id="IPR050313">
    <property type="entry name" value="Carb_Metab_HTH_regulators"/>
</dbReference>
<dbReference type="InterPro" id="IPR014036">
    <property type="entry name" value="DeoR-like_C"/>
</dbReference>
<dbReference type="SUPFAM" id="SSF46785">
    <property type="entry name" value="Winged helix' DNA-binding domain"/>
    <property type="match status" value="1"/>
</dbReference>
<sequence length="273" mass="30233">MDLSTDDTAESPSRQRRQALRQRAITEAVMAEGSIRIEQLAERFDISVMTVHRDLDDLEGRGLLRKSRGMATALSNALVESSDVYRSGRESLEKDAIAHAALEFVEPGQAIFLDDSTTVMHLVPHLRTKRPLNVITNTLTIMDQLRVTNGITLLALGGEYHNWCSAFMGHMTTTAVKALRADLFIMSTAAITDDVAFHQTLATVDVKRAMFESARTRILLADHTKFEKRALHALLPLTEFDAVIVDDGTDPAHVSRLRDKGVTVIVARRGASR</sequence>
<dbReference type="EMBL" id="JACCBI010000001">
    <property type="protein sequence ID" value="NYD66334.1"/>
    <property type="molecule type" value="Genomic_DNA"/>
</dbReference>
<dbReference type="OrthoDB" id="7688673at2"/>
<keyword evidence="2" id="KW-0238">DNA-binding</keyword>
<dbReference type="RefSeq" id="WP_129174554.1">
    <property type="nucleotide sequence ID" value="NZ_JACCBI010000001.1"/>
</dbReference>
<dbReference type="InterPro" id="IPR018356">
    <property type="entry name" value="Tscrpt_reg_HTH_DeoR_CS"/>
</dbReference>
<dbReference type="PRINTS" id="PR00037">
    <property type="entry name" value="HTHLACR"/>
</dbReference>
<evidence type="ECO:0000256" key="1">
    <source>
        <dbReference type="ARBA" id="ARBA00023015"/>
    </source>
</evidence>